<dbReference type="Pfam" id="PF00890">
    <property type="entry name" value="FAD_binding_2"/>
    <property type="match status" value="1"/>
</dbReference>
<feature type="domain" description="FAD-dependent oxidoreductase 2 FAD-binding" evidence="5">
    <location>
        <begin position="4"/>
        <end position="519"/>
    </location>
</feature>
<dbReference type="EMBL" id="BAAAEM010000003">
    <property type="protein sequence ID" value="GAA0485829.1"/>
    <property type="molecule type" value="Genomic_DNA"/>
</dbReference>
<keyword evidence="7" id="KW-1185">Reference proteome</keyword>
<evidence type="ECO:0000256" key="3">
    <source>
        <dbReference type="ARBA" id="ARBA00022827"/>
    </source>
</evidence>
<reference evidence="6 7" key="1">
    <citation type="journal article" date="2019" name="Int. J. Syst. Evol. Microbiol.">
        <title>The Global Catalogue of Microorganisms (GCM) 10K type strain sequencing project: providing services to taxonomists for standard genome sequencing and annotation.</title>
        <authorList>
            <consortium name="The Broad Institute Genomics Platform"/>
            <consortium name="The Broad Institute Genome Sequencing Center for Infectious Disease"/>
            <person name="Wu L."/>
            <person name="Ma J."/>
        </authorList>
    </citation>
    <scope>NUCLEOTIDE SEQUENCE [LARGE SCALE GENOMIC DNA]</scope>
    <source>
        <strain evidence="6 7">JCM 14162</strain>
    </source>
</reference>
<comment type="caution">
    <text evidence="6">The sequence shown here is derived from an EMBL/GenBank/DDBJ whole genome shotgun (WGS) entry which is preliminary data.</text>
</comment>
<keyword evidence="3" id="KW-0274">FAD</keyword>
<proteinExistence type="predicted"/>
<dbReference type="InterPro" id="IPR003953">
    <property type="entry name" value="FAD-dep_OxRdtase_2_FAD-bd"/>
</dbReference>
<evidence type="ECO:0000259" key="5">
    <source>
        <dbReference type="Pfam" id="PF00890"/>
    </source>
</evidence>
<dbReference type="InterPro" id="IPR027477">
    <property type="entry name" value="Succ_DH/fumarate_Rdtase_cat_sf"/>
</dbReference>
<dbReference type="SUPFAM" id="SSF56425">
    <property type="entry name" value="Succinate dehydrogenase/fumarate reductase flavoprotein, catalytic domain"/>
    <property type="match status" value="1"/>
</dbReference>
<evidence type="ECO:0000256" key="2">
    <source>
        <dbReference type="ARBA" id="ARBA00022630"/>
    </source>
</evidence>
<dbReference type="InterPro" id="IPR050315">
    <property type="entry name" value="FAD-oxidoreductase_2"/>
</dbReference>
<name>A0ABN1AXS4_9SPHN</name>
<keyword evidence="4" id="KW-0560">Oxidoreductase</keyword>
<dbReference type="PANTHER" id="PTHR43400">
    <property type="entry name" value="FUMARATE REDUCTASE"/>
    <property type="match status" value="1"/>
</dbReference>
<gene>
    <name evidence="6" type="ORF">GCM10009096_30740</name>
</gene>
<evidence type="ECO:0000256" key="1">
    <source>
        <dbReference type="ARBA" id="ARBA00001974"/>
    </source>
</evidence>
<evidence type="ECO:0000256" key="4">
    <source>
        <dbReference type="ARBA" id="ARBA00023002"/>
    </source>
</evidence>
<dbReference type="SUPFAM" id="SSF51905">
    <property type="entry name" value="FAD/NAD(P)-binding domain"/>
    <property type="match status" value="1"/>
</dbReference>
<dbReference type="Proteomes" id="UP001500713">
    <property type="component" value="Unassembled WGS sequence"/>
</dbReference>
<dbReference type="RefSeq" id="WP_229955601.1">
    <property type="nucleotide sequence ID" value="NZ_BAAAEM010000003.1"/>
</dbReference>
<protein>
    <submittedName>
        <fullName evidence="6">FAD-dependent oxidoreductase</fullName>
    </submittedName>
</protein>
<evidence type="ECO:0000313" key="6">
    <source>
        <dbReference type="EMBL" id="GAA0485829.1"/>
    </source>
</evidence>
<sequence>MNTDVLVIGAGAAGLTAALAAHEAGASVTVIEKQPKLGGTAAISGGIVWIPGNRQMQVHGIEDSREDALAYFRSLDQGDIDEVALSAFVEESPRALSFLEDLDAARLSLLEGYPDYYLDRPGAKPDGGRALDNDLFDFSALGEWAQKVFEHGPAPRMMLRETPLGGGTGQIDPSEMARREDEDLRGWGQALIGRLLKACLDRGIEPLLDVDGYRLVVENGRVTGARIRRDNGDLTVNASQAVILATGGFEWNEELKQAFLRGPLDAPASPPTNQGDGLKMAMAAGASLGNMTSAWWVPTLSMPDVKWEGGEQRSMPVLIERTLPHTIMVNAAGKRFCNEANNYSALAGAFHQFDPATYAYPNLPAYLIFDSQYLSRYPLASVMPGDPLPDWITSADDLESLGAALDMDSKQLMETVSHFNAHAIKGHDPDFGRGESAYDRFYGDRSREGASATLGAITNGPFYAVEIRMGALGTNGGARTDGSAQVLDHEGEPIPGLFAAGNVISCPTGGVYAGAGGTLGPALTFGYIAGRSAARRINS</sequence>
<keyword evidence="2" id="KW-0285">Flavoprotein</keyword>
<dbReference type="InterPro" id="IPR036188">
    <property type="entry name" value="FAD/NAD-bd_sf"/>
</dbReference>
<organism evidence="6 7">
    <name type="scientific">Parasphingorhabdus litoris</name>
    <dbReference type="NCBI Taxonomy" id="394733"/>
    <lineage>
        <taxon>Bacteria</taxon>
        <taxon>Pseudomonadati</taxon>
        <taxon>Pseudomonadota</taxon>
        <taxon>Alphaproteobacteria</taxon>
        <taxon>Sphingomonadales</taxon>
        <taxon>Sphingomonadaceae</taxon>
        <taxon>Parasphingorhabdus</taxon>
    </lineage>
</organism>
<evidence type="ECO:0000313" key="7">
    <source>
        <dbReference type="Proteomes" id="UP001500713"/>
    </source>
</evidence>
<accession>A0ABN1AXS4</accession>
<dbReference type="PANTHER" id="PTHR43400:SF10">
    <property type="entry name" value="3-OXOSTEROID 1-DEHYDROGENASE"/>
    <property type="match status" value="1"/>
</dbReference>
<dbReference type="Gene3D" id="3.50.50.60">
    <property type="entry name" value="FAD/NAD(P)-binding domain"/>
    <property type="match status" value="2"/>
</dbReference>
<comment type="cofactor">
    <cofactor evidence="1">
        <name>FAD</name>
        <dbReference type="ChEBI" id="CHEBI:57692"/>
    </cofactor>
</comment>